<accession>A0A5B8M0Y3</accession>
<dbReference type="KEGG" id="huw:FPZ11_05705"/>
<keyword evidence="2" id="KW-1185">Reference proteome</keyword>
<dbReference type="Proteomes" id="UP000320216">
    <property type="component" value="Chromosome"/>
</dbReference>
<gene>
    <name evidence="1" type="ORF">FPZ11_05705</name>
</gene>
<organism evidence="1 2">
    <name type="scientific">Humibacter ginsenosidimutans</name>
    <dbReference type="NCBI Taxonomy" id="2599293"/>
    <lineage>
        <taxon>Bacteria</taxon>
        <taxon>Bacillati</taxon>
        <taxon>Actinomycetota</taxon>
        <taxon>Actinomycetes</taxon>
        <taxon>Micrococcales</taxon>
        <taxon>Microbacteriaceae</taxon>
        <taxon>Humibacter</taxon>
    </lineage>
</organism>
<proteinExistence type="predicted"/>
<sequence length="126" mass="13673">MSAVYDDNVFDDNRFDGGLDDETTVVSRAEAILAHATLVTHEEFAVRSLEGTFGVAFAPLFVEAPVIHAVTLEGRHIGRVRRLNPHHWPERWVAVPLGGAAYGCFDSAVRAAEDLAVMTAASPGWN</sequence>
<dbReference type="RefSeq" id="WP_146319112.1">
    <property type="nucleotide sequence ID" value="NZ_CP042305.1"/>
</dbReference>
<dbReference type="AlphaFoldDB" id="A0A5B8M0Y3"/>
<name>A0A5B8M0Y3_9MICO</name>
<protein>
    <submittedName>
        <fullName evidence="1">Uncharacterized protein</fullName>
    </submittedName>
</protein>
<dbReference type="EMBL" id="CP042305">
    <property type="protein sequence ID" value="QDZ14327.1"/>
    <property type="molecule type" value="Genomic_DNA"/>
</dbReference>
<evidence type="ECO:0000313" key="2">
    <source>
        <dbReference type="Proteomes" id="UP000320216"/>
    </source>
</evidence>
<dbReference type="OrthoDB" id="4234112at2"/>
<evidence type="ECO:0000313" key="1">
    <source>
        <dbReference type="EMBL" id="QDZ14327.1"/>
    </source>
</evidence>
<reference evidence="1 2" key="1">
    <citation type="submission" date="2019-07" db="EMBL/GenBank/DDBJ databases">
        <title>Full genome sequence of Humibacter sp. WJ7-1.</title>
        <authorList>
            <person name="Im W.-T."/>
        </authorList>
    </citation>
    <scope>NUCLEOTIDE SEQUENCE [LARGE SCALE GENOMIC DNA]</scope>
    <source>
        <strain evidence="1 2">WJ7-1</strain>
    </source>
</reference>